<dbReference type="EnsemblPlants" id="Pp3c13_24100V3.1">
    <property type="protein sequence ID" value="PAC:32930438.CDS.1"/>
    <property type="gene ID" value="Pp3c13_24100"/>
</dbReference>
<keyword evidence="3" id="KW-1185">Reference proteome</keyword>
<reference evidence="1 3" key="1">
    <citation type="journal article" date="2008" name="Science">
        <title>The Physcomitrella genome reveals evolutionary insights into the conquest of land by plants.</title>
        <authorList>
            <person name="Rensing S."/>
            <person name="Lang D."/>
            <person name="Zimmer A."/>
            <person name="Terry A."/>
            <person name="Salamov A."/>
            <person name="Shapiro H."/>
            <person name="Nishiyama T."/>
            <person name="Perroud P.-F."/>
            <person name="Lindquist E."/>
            <person name="Kamisugi Y."/>
            <person name="Tanahashi T."/>
            <person name="Sakakibara K."/>
            <person name="Fujita T."/>
            <person name="Oishi K."/>
            <person name="Shin-I T."/>
            <person name="Kuroki Y."/>
            <person name="Toyoda A."/>
            <person name="Suzuki Y."/>
            <person name="Hashimoto A."/>
            <person name="Yamaguchi K."/>
            <person name="Sugano A."/>
            <person name="Kohara Y."/>
            <person name="Fujiyama A."/>
            <person name="Anterola A."/>
            <person name="Aoki S."/>
            <person name="Ashton N."/>
            <person name="Barbazuk W.B."/>
            <person name="Barker E."/>
            <person name="Bennetzen J."/>
            <person name="Bezanilla M."/>
            <person name="Blankenship R."/>
            <person name="Cho S.H."/>
            <person name="Dutcher S."/>
            <person name="Estelle M."/>
            <person name="Fawcett J.A."/>
            <person name="Gundlach H."/>
            <person name="Hanada K."/>
            <person name="Heyl A."/>
            <person name="Hicks K.A."/>
            <person name="Hugh J."/>
            <person name="Lohr M."/>
            <person name="Mayer K."/>
            <person name="Melkozernov A."/>
            <person name="Murata T."/>
            <person name="Nelson D."/>
            <person name="Pils B."/>
            <person name="Prigge M."/>
            <person name="Reiss B."/>
            <person name="Renner T."/>
            <person name="Rombauts S."/>
            <person name="Rushton P."/>
            <person name="Sanderfoot A."/>
            <person name="Schween G."/>
            <person name="Shiu S.-H."/>
            <person name="Stueber K."/>
            <person name="Theodoulou F.L."/>
            <person name="Tu H."/>
            <person name="Van de Peer Y."/>
            <person name="Verrier P.J."/>
            <person name="Waters E."/>
            <person name="Wood A."/>
            <person name="Yang L."/>
            <person name="Cove D."/>
            <person name="Cuming A."/>
            <person name="Hasebe M."/>
            <person name="Lucas S."/>
            <person name="Mishler D.B."/>
            <person name="Reski R."/>
            <person name="Grigoriev I."/>
            <person name="Quatrano R.S."/>
            <person name="Boore J.L."/>
        </authorList>
    </citation>
    <scope>NUCLEOTIDE SEQUENCE [LARGE SCALE GENOMIC DNA]</scope>
    <source>
        <strain evidence="2 3">cv. Gransden 2004</strain>
    </source>
</reference>
<reference evidence="1 3" key="2">
    <citation type="journal article" date="2018" name="Plant J.">
        <title>The Physcomitrella patens chromosome-scale assembly reveals moss genome structure and evolution.</title>
        <authorList>
            <person name="Lang D."/>
            <person name="Ullrich K.K."/>
            <person name="Murat F."/>
            <person name="Fuchs J."/>
            <person name="Jenkins J."/>
            <person name="Haas F.B."/>
            <person name="Piednoel M."/>
            <person name="Gundlach H."/>
            <person name="Van Bel M."/>
            <person name="Meyberg R."/>
            <person name="Vives C."/>
            <person name="Morata J."/>
            <person name="Symeonidi A."/>
            <person name="Hiss M."/>
            <person name="Muchero W."/>
            <person name="Kamisugi Y."/>
            <person name="Saleh O."/>
            <person name="Blanc G."/>
            <person name="Decker E.L."/>
            <person name="van Gessel N."/>
            <person name="Grimwood J."/>
            <person name="Hayes R.D."/>
            <person name="Graham S.W."/>
            <person name="Gunter L.E."/>
            <person name="McDaniel S.F."/>
            <person name="Hoernstein S.N.W."/>
            <person name="Larsson A."/>
            <person name="Li F.W."/>
            <person name="Perroud P.F."/>
            <person name="Phillips J."/>
            <person name="Ranjan P."/>
            <person name="Rokshar D.S."/>
            <person name="Rothfels C.J."/>
            <person name="Schneider L."/>
            <person name="Shu S."/>
            <person name="Stevenson D.W."/>
            <person name="Thummler F."/>
            <person name="Tillich M."/>
            <person name="Villarreal Aguilar J.C."/>
            <person name="Widiez T."/>
            <person name="Wong G.K."/>
            <person name="Wymore A."/>
            <person name="Zhang Y."/>
            <person name="Zimmer A.D."/>
            <person name="Quatrano R.S."/>
            <person name="Mayer K.F.X."/>
            <person name="Goodstein D."/>
            <person name="Casacuberta J.M."/>
            <person name="Vandepoele K."/>
            <person name="Reski R."/>
            <person name="Cuming A.C."/>
            <person name="Tuskan G.A."/>
            <person name="Maumus F."/>
            <person name="Salse J."/>
            <person name="Schmutz J."/>
            <person name="Rensing S.A."/>
        </authorList>
    </citation>
    <scope>NUCLEOTIDE SEQUENCE [LARGE SCALE GENOMIC DNA]</scope>
    <source>
        <strain evidence="2 3">cv. Gransden 2004</strain>
    </source>
</reference>
<proteinExistence type="predicted"/>
<protein>
    <submittedName>
        <fullName evidence="1 2">Uncharacterized protein</fullName>
    </submittedName>
</protein>
<reference evidence="2" key="3">
    <citation type="submission" date="2020-12" db="UniProtKB">
        <authorList>
            <consortium name="EnsemblPlants"/>
        </authorList>
    </citation>
    <scope>IDENTIFICATION</scope>
</reference>
<accession>A0A2K1JN25</accession>
<gene>
    <name evidence="1" type="ORF">PHYPA_017779</name>
</gene>
<dbReference type="Gramene" id="Pp3c13_24100V3.1">
    <property type="protein sequence ID" value="PAC:32930438.CDS.1"/>
    <property type="gene ID" value="Pp3c13_24100"/>
</dbReference>
<dbReference type="InParanoid" id="A0A2K1JN25"/>
<name>A0A2K1JN25_PHYPA</name>
<evidence type="ECO:0000313" key="2">
    <source>
        <dbReference type="EnsemblPlants" id="PAC:32930438.CDS.1"/>
    </source>
</evidence>
<evidence type="ECO:0000313" key="3">
    <source>
        <dbReference type="Proteomes" id="UP000006727"/>
    </source>
</evidence>
<organism evidence="1">
    <name type="scientific">Physcomitrium patens</name>
    <name type="common">Spreading-leaved earth moss</name>
    <name type="synonym">Physcomitrella patens</name>
    <dbReference type="NCBI Taxonomy" id="3218"/>
    <lineage>
        <taxon>Eukaryota</taxon>
        <taxon>Viridiplantae</taxon>
        <taxon>Streptophyta</taxon>
        <taxon>Embryophyta</taxon>
        <taxon>Bryophyta</taxon>
        <taxon>Bryophytina</taxon>
        <taxon>Bryopsida</taxon>
        <taxon>Funariidae</taxon>
        <taxon>Funariales</taxon>
        <taxon>Funariaceae</taxon>
        <taxon>Physcomitrium</taxon>
    </lineage>
</organism>
<evidence type="ECO:0000313" key="1">
    <source>
        <dbReference type="EMBL" id="PNR42947.1"/>
    </source>
</evidence>
<dbReference type="Proteomes" id="UP000006727">
    <property type="component" value="Chromosome 13"/>
</dbReference>
<sequence length="51" mass="6098">MWKLILHVDEVMHGRKPGVFFLKCDGEELFYRFEVIEIPTRCALIILYTLN</sequence>
<dbReference type="EMBL" id="ABEU02000013">
    <property type="protein sequence ID" value="PNR42947.1"/>
    <property type="molecule type" value="Genomic_DNA"/>
</dbReference>
<dbReference type="AlphaFoldDB" id="A0A2K1JN25"/>